<evidence type="ECO:0000256" key="1">
    <source>
        <dbReference type="ARBA" id="ARBA00004479"/>
    </source>
</evidence>
<dbReference type="InterPro" id="IPR007110">
    <property type="entry name" value="Ig-like_dom"/>
</dbReference>
<feature type="domain" description="Ig-like" evidence="9">
    <location>
        <begin position="14"/>
        <end position="108"/>
    </location>
</feature>
<feature type="chain" id="PRO_5047354110" evidence="8">
    <location>
        <begin position="18"/>
        <end position="740"/>
    </location>
</feature>
<feature type="domain" description="Ig-like" evidence="9">
    <location>
        <begin position="216"/>
        <end position="296"/>
    </location>
</feature>
<dbReference type="GeneTree" id="ENSGT00940000157126"/>
<evidence type="ECO:0000256" key="8">
    <source>
        <dbReference type="SAM" id="SignalP"/>
    </source>
</evidence>
<reference evidence="10" key="1">
    <citation type="submission" date="2025-08" db="UniProtKB">
        <authorList>
            <consortium name="Ensembl"/>
        </authorList>
    </citation>
    <scope>IDENTIFICATION</scope>
</reference>
<evidence type="ECO:0000259" key="9">
    <source>
        <dbReference type="PROSITE" id="PS50835"/>
    </source>
</evidence>
<dbReference type="InterPro" id="IPR051275">
    <property type="entry name" value="Cell_adhesion_signaling"/>
</dbReference>
<dbReference type="PANTHER" id="PTHR11640">
    <property type="entry name" value="NEPHRIN"/>
    <property type="match status" value="1"/>
</dbReference>
<dbReference type="Pfam" id="PF13895">
    <property type="entry name" value="Ig_2"/>
    <property type="match status" value="1"/>
</dbReference>
<dbReference type="InterPro" id="IPR003599">
    <property type="entry name" value="Ig_sub"/>
</dbReference>
<dbReference type="GO" id="GO:0005911">
    <property type="term" value="C:cell-cell junction"/>
    <property type="evidence" value="ECO:0007669"/>
    <property type="project" value="TreeGrafter"/>
</dbReference>
<dbReference type="InterPro" id="IPR003598">
    <property type="entry name" value="Ig_sub2"/>
</dbReference>
<keyword evidence="3" id="KW-1015">Disulfide bond</keyword>
<dbReference type="GO" id="GO:0050839">
    <property type="term" value="F:cell adhesion molecule binding"/>
    <property type="evidence" value="ECO:0007669"/>
    <property type="project" value="TreeGrafter"/>
</dbReference>
<keyword evidence="7" id="KW-1133">Transmembrane helix</keyword>
<dbReference type="Gene3D" id="2.60.40.10">
    <property type="entry name" value="Immunoglobulins"/>
    <property type="match status" value="5"/>
</dbReference>
<feature type="signal peptide" evidence="8">
    <location>
        <begin position="1"/>
        <end position="17"/>
    </location>
</feature>
<accession>A0A8C1EZN8</accession>
<dbReference type="GO" id="GO:0007416">
    <property type="term" value="P:synapse assembly"/>
    <property type="evidence" value="ECO:0007669"/>
    <property type="project" value="TreeGrafter"/>
</dbReference>
<dbReference type="GO" id="GO:0098609">
    <property type="term" value="P:cell-cell adhesion"/>
    <property type="evidence" value="ECO:0007669"/>
    <property type="project" value="TreeGrafter"/>
</dbReference>
<evidence type="ECO:0000256" key="3">
    <source>
        <dbReference type="ARBA" id="ARBA00023157"/>
    </source>
</evidence>
<dbReference type="CDD" id="cd05898">
    <property type="entry name" value="IgI_5_KIRREL3"/>
    <property type="match status" value="1"/>
</dbReference>
<dbReference type="GO" id="GO:0005886">
    <property type="term" value="C:plasma membrane"/>
    <property type="evidence" value="ECO:0007669"/>
    <property type="project" value="UniProtKB-SubCell"/>
</dbReference>
<evidence type="ECO:0000256" key="6">
    <source>
        <dbReference type="SAM" id="MobiDB-lite"/>
    </source>
</evidence>
<evidence type="ECO:0000256" key="4">
    <source>
        <dbReference type="ARBA" id="ARBA00023180"/>
    </source>
</evidence>
<feature type="transmembrane region" description="Helical" evidence="7">
    <location>
        <begin position="488"/>
        <end position="512"/>
    </location>
</feature>
<evidence type="ECO:0000256" key="7">
    <source>
        <dbReference type="SAM" id="Phobius"/>
    </source>
</evidence>
<protein>
    <submittedName>
        <fullName evidence="10">Kirre like nephrin family adhesion molecule 3</fullName>
    </submittedName>
</protein>
<dbReference type="Proteomes" id="UP001108240">
    <property type="component" value="Unplaced"/>
</dbReference>
<dbReference type="SMART" id="SM00409">
    <property type="entry name" value="IG"/>
    <property type="match status" value="4"/>
</dbReference>
<evidence type="ECO:0000313" key="10">
    <source>
        <dbReference type="Ensembl" id="ENSCCRP00000085114.2"/>
    </source>
</evidence>
<dbReference type="InterPro" id="IPR013783">
    <property type="entry name" value="Ig-like_fold"/>
</dbReference>
<keyword evidence="8" id="KW-0732">Signal</keyword>
<dbReference type="Pfam" id="PF13927">
    <property type="entry name" value="Ig_3"/>
    <property type="match status" value="1"/>
</dbReference>
<keyword evidence="5" id="KW-0393">Immunoglobulin domain</keyword>
<dbReference type="PANTHER" id="PTHR11640:SF49">
    <property type="entry name" value="KIN OF IRRE-LIKE PROTEIN 3"/>
    <property type="match status" value="1"/>
</dbReference>
<dbReference type="CDD" id="cd05759">
    <property type="entry name" value="IgI_2_KIRREL3-like"/>
    <property type="match status" value="1"/>
</dbReference>
<dbReference type="PROSITE" id="PS50835">
    <property type="entry name" value="IG_LIKE"/>
    <property type="match status" value="5"/>
</dbReference>
<dbReference type="Pfam" id="PF07679">
    <property type="entry name" value="I-set"/>
    <property type="match status" value="2"/>
</dbReference>
<comment type="subcellular location">
    <subcellularLocation>
        <location evidence="1">Membrane</location>
        <topology evidence="1">Single-pass type I membrane protein</topology>
    </subcellularLocation>
</comment>
<keyword evidence="11" id="KW-1185">Reference proteome</keyword>
<proteinExistence type="predicted"/>
<reference evidence="10" key="2">
    <citation type="submission" date="2025-09" db="UniProtKB">
        <authorList>
            <consortium name="Ensembl"/>
        </authorList>
    </citation>
    <scope>IDENTIFICATION</scope>
</reference>
<feature type="domain" description="Ig-like" evidence="9">
    <location>
        <begin position="386"/>
        <end position="481"/>
    </location>
</feature>
<dbReference type="InterPro" id="IPR036179">
    <property type="entry name" value="Ig-like_dom_sf"/>
</dbReference>
<sequence length="740" mass="81062">MHYFFLLLLFLLNAMFAQQPQDLVVVAGQPVTLPCSIPGYHGVVLWIKDGLALGVGRELIGYPRYAVIGDHGSGEHHLHIQRVELMDDAVFECQAIQAAMRSRPARLTVLVPPDDPVIIGGPVVSLRAGDPLNLTCHADNAKPAASIIWIRNGEVLNGAKYSKAFLRDGRRESTVSNLYISASNIETGQIIFCRASNKAVPNGKETSVTIDIQHLPLVNLSVEPQPVLEGNLVKFHCSAKANPPVTQYKWAKGGSMIKEVSGDTYEVIVDHSFFTEPVSCEVTNPLGSTNISRNVDVYFGPRMAAEPQSLQVDLGSDAVFNCAWTGNPSLTIVWMKRGSGVVLSNENILTLKSVRQEDAGKYVCRAVVPRVGAAEKEVSLTVNGPPTISSTQTHQAPHGEKGQIKCFIRSTPPPDRIAWSWKETVLESGTSGRYTVETVSTEDGVLSTLTMSNIVPADFQTIYNCTAWNSFGSDTEIIRLKEQDSLPVAVIIGVAVGAFVAFIVLMGTIGAFCCTRSQRNLKGVVSAKNDIRVEIVHKDHNAARENEDHSAMKQLMIERGEFQQESVLKQLEVLQEEEKEYQHIKDPTNGYYSVNTFKEHHGTPTTLAGNQTTELRRDPATATTGKQRVPTGMSFTNIYSTLGAGPNRLYDYSQRFVLGMGSSSIELCEREFQRGSMSDSSSFVDTQCDSSASSYSKQDGYVQFDKDSKASASSSSHYSQSSSQNSDLTRPLQKRMQTHV</sequence>
<organism evidence="10 11">
    <name type="scientific">Cyprinus carpio carpio</name>
    <dbReference type="NCBI Taxonomy" id="630221"/>
    <lineage>
        <taxon>Eukaryota</taxon>
        <taxon>Metazoa</taxon>
        <taxon>Chordata</taxon>
        <taxon>Craniata</taxon>
        <taxon>Vertebrata</taxon>
        <taxon>Euteleostomi</taxon>
        <taxon>Actinopterygii</taxon>
        <taxon>Neopterygii</taxon>
        <taxon>Teleostei</taxon>
        <taxon>Ostariophysi</taxon>
        <taxon>Cypriniformes</taxon>
        <taxon>Cyprinidae</taxon>
        <taxon>Cyprininae</taxon>
        <taxon>Cyprinus</taxon>
    </lineage>
</organism>
<keyword evidence="7" id="KW-0812">Transmembrane</keyword>
<feature type="domain" description="Ig-like" evidence="9">
    <location>
        <begin position="301"/>
        <end position="381"/>
    </location>
</feature>
<evidence type="ECO:0000256" key="5">
    <source>
        <dbReference type="ARBA" id="ARBA00023319"/>
    </source>
</evidence>
<feature type="compositionally biased region" description="Low complexity" evidence="6">
    <location>
        <begin position="710"/>
        <end position="726"/>
    </location>
</feature>
<keyword evidence="4" id="KW-0325">Glycoprotein</keyword>
<dbReference type="AlphaFoldDB" id="A0A8C1EZN8"/>
<dbReference type="Ensembl" id="ENSCCRT00000092462.2">
    <property type="protein sequence ID" value="ENSCCRP00000085114.2"/>
    <property type="gene ID" value="ENSCCRG00000044482.2"/>
</dbReference>
<name>A0A8C1EZN8_CYPCA</name>
<dbReference type="SUPFAM" id="SSF48726">
    <property type="entry name" value="Immunoglobulin"/>
    <property type="match status" value="5"/>
</dbReference>
<evidence type="ECO:0000313" key="11">
    <source>
        <dbReference type="Proteomes" id="UP001108240"/>
    </source>
</evidence>
<feature type="region of interest" description="Disordered" evidence="6">
    <location>
        <begin position="705"/>
        <end position="740"/>
    </location>
</feature>
<dbReference type="SMART" id="SM00408">
    <property type="entry name" value="IGc2"/>
    <property type="match status" value="3"/>
</dbReference>
<keyword evidence="2 7" id="KW-0472">Membrane</keyword>
<evidence type="ECO:0000256" key="2">
    <source>
        <dbReference type="ARBA" id="ARBA00023136"/>
    </source>
</evidence>
<dbReference type="InterPro" id="IPR013098">
    <property type="entry name" value="Ig_I-set"/>
</dbReference>
<feature type="domain" description="Ig-like" evidence="9">
    <location>
        <begin position="113"/>
        <end position="209"/>
    </location>
</feature>